<dbReference type="PANTHER" id="PTHR33317:SF4">
    <property type="entry name" value="POLYNUCLEOTIDYL TRANSFERASE, RIBONUCLEASE H-LIKE SUPERFAMILY PROTEIN"/>
    <property type="match status" value="1"/>
</dbReference>
<evidence type="ECO:0000259" key="6">
    <source>
        <dbReference type="SMART" id="SM00732"/>
    </source>
</evidence>
<dbReference type="EMBL" id="JARVLH010000001">
    <property type="protein sequence ID" value="MEX5284469.1"/>
    <property type="molecule type" value="Genomic_DNA"/>
</dbReference>
<dbReference type="InterPro" id="IPR037027">
    <property type="entry name" value="YqgF/RNaseH-like_dom_sf"/>
</dbReference>
<comment type="caution">
    <text evidence="7">The sequence shown here is derived from an EMBL/GenBank/DDBJ whole genome shotgun (WGS) entry which is preliminary data.</text>
</comment>
<dbReference type="HAMAP" id="MF_00651">
    <property type="entry name" value="Nuclease_YqgF"/>
    <property type="match status" value="1"/>
</dbReference>
<evidence type="ECO:0000256" key="5">
    <source>
        <dbReference type="HAMAP-Rule" id="MF_00651"/>
    </source>
</evidence>
<dbReference type="SUPFAM" id="SSF53098">
    <property type="entry name" value="Ribonuclease H-like"/>
    <property type="match status" value="1"/>
</dbReference>
<organism evidence="7 8">
    <name type="scientific">Selenomonas sputigena</name>
    <dbReference type="NCBI Taxonomy" id="69823"/>
    <lineage>
        <taxon>Bacteria</taxon>
        <taxon>Bacillati</taxon>
        <taxon>Bacillota</taxon>
        <taxon>Negativicutes</taxon>
        <taxon>Selenomonadales</taxon>
        <taxon>Selenomonadaceae</taxon>
        <taxon>Selenomonas</taxon>
    </lineage>
</organism>
<dbReference type="InterPro" id="IPR012337">
    <property type="entry name" value="RNaseH-like_sf"/>
</dbReference>
<comment type="subcellular location">
    <subcellularLocation>
        <location evidence="5">Cytoplasm</location>
    </subcellularLocation>
</comment>
<accession>A0ABV3X2Q8</accession>
<evidence type="ECO:0000256" key="4">
    <source>
        <dbReference type="ARBA" id="ARBA00022801"/>
    </source>
</evidence>
<dbReference type="NCBIfam" id="TIGR00250">
    <property type="entry name" value="RNAse_H_YqgF"/>
    <property type="match status" value="1"/>
</dbReference>
<keyword evidence="2 5" id="KW-0690">Ribosome biogenesis</keyword>
<dbReference type="Proteomes" id="UP001559623">
    <property type="component" value="Unassembled WGS sequence"/>
</dbReference>
<dbReference type="InterPro" id="IPR006641">
    <property type="entry name" value="YqgF/RNaseH-like_dom"/>
</dbReference>
<evidence type="ECO:0000256" key="1">
    <source>
        <dbReference type="ARBA" id="ARBA00022490"/>
    </source>
</evidence>
<dbReference type="RefSeq" id="WP_368846178.1">
    <property type="nucleotide sequence ID" value="NZ_CP194411.1"/>
</dbReference>
<feature type="domain" description="YqgF/RNase H-like" evidence="6">
    <location>
        <begin position="3"/>
        <end position="104"/>
    </location>
</feature>
<evidence type="ECO:0000313" key="8">
    <source>
        <dbReference type="Proteomes" id="UP001559623"/>
    </source>
</evidence>
<evidence type="ECO:0000256" key="2">
    <source>
        <dbReference type="ARBA" id="ARBA00022517"/>
    </source>
</evidence>
<reference evidence="7 8" key="1">
    <citation type="submission" date="2023-04" db="EMBL/GenBank/DDBJ databases">
        <title>Genome Sequence of Selenomonas sputigena ATCC 33150.</title>
        <authorList>
            <person name="Miller D.P."/>
            <person name="Anvari S."/>
            <person name="Polson S.W."/>
            <person name="Macdonald M."/>
            <person name="Mcdowell J.V."/>
        </authorList>
    </citation>
    <scope>NUCLEOTIDE SEQUENCE [LARGE SCALE GENOMIC DNA]</scope>
    <source>
        <strain evidence="7 8">ATCC 33150</strain>
    </source>
</reference>
<keyword evidence="8" id="KW-1185">Reference proteome</keyword>
<protein>
    <recommendedName>
        <fullName evidence="5">Putative pre-16S rRNA nuclease</fullName>
        <ecNumber evidence="5">3.1.-.-</ecNumber>
    </recommendedName>
</protein>
<dbReference type="EC" id="3.1.-.-" evidence="5"/>
<evidence type="ECO:0000313" key="7">
    <source>
        <dbReference type="EMBL" id="MEX5284469.1"/>
    </source>
</evidence>
<dbReference type="Pfam" id="PF03652">
    <property type="entry name" value="RuvX"/>
    <property type="match status" value="1"/>
</dbReference>
<keyword evidence="3 5" id="KW-0540">Nuclease</keyword>
<evidence type="ECO:0000256" key="3">
    <source>
        <dbReference type="ARBA" id="ARBA00022722"/>
    </source>
</evidence>
<keyword evidence="1 5" id="KW-0963">Cytoplasm</keyword>
<keyword evidence="4 5" id="KW-0378">Hydrolase</keyword>
<dbReference type="Gene3D" id="3.30.420.140">
    <property type="entry name" value="YqgF/RNase H-like domain"/>
    <property type="match status" value="1"/>
</dbReference>
<proteinExistence type="inferred from homology"/>
<sequence>MTKRVLALDVGDRTIGVAVSDALGITAQGVETIRRKSWDKDFARLAELMRLYETDAFVIGFPKNMNGTQGERCDIVRDFAARLQEKITGSKVVFWDERLSTVAAERSLIAADVSRAKRRKVIDKMAAVFILQGYLDNMGMRG</sequence>
<dbReference type="SMART" id="SM00732">
    <property type="entry name" value="YqgFc"/>
    <property type="match status" value="1"/>
</dbReference>
<dbReference type="InterPro" id="IPR005227">
    <property type="entry name" value="YqgF"/>
</dbReference>
<comment type="similarity">
    <text evidence="5">Belongs to the YqgF HJR family.</text>
</comment>
<dbReference type="PANTHER" id="PTHR33317">
    <property type="entry name" value="POLYNUCLEOTIDYL TRANSFERASE, RIBONUCLEASE H-LIKE SUPERFAMILY PROTEIN"/>
    <property type="match status" value="1"/>
</dbReference>
<name>A0ABV3X2Q8_9FIRM</name>
<comment type="function">
    <text evidence="5">Could be a nuclease involved in processing of the 5'-end of pre-16S rRNA.</text>
</comment>
<gene>
    <name evidence="7" type="primary">ruvX</name>
    <name evidence="7" type="ORF">QCO44_02260</name>
</gene>
<dbReference type="CDD" id="cd16964">
    <property type="entry name" value="YqgF"/>
    <property type="match status" value="1"/>
</dbReference>